<name>A0A6G0Z9V8_APHCR</name>
<reference evidence="1 2" key="1">
    <citation type="submission" date="2019-08" db="EMBL/GenBank/DDBJ databases">
        <title>Whole genome of Aphis craccivora.</title>
        <authorList>
            <person name="Voronova N.V."/>
            <person name="Shulinski R.S."/>
            <person name="Bandarenka Y.V."/>
            <person name="Zhorov D.G."/>
            <person name="Warner D."/>
        </authorList>
    </citation>
    <scope>NUCLEOTIDE SEQUENCE [LARGE SCALE GENOMIC DNA]</scope>
    <source>
        <strain evidence="1">180601</strain>
        <tissue evidence="1">Whole Body</tissue>
    </source>
</reference>
<sequence length="93" mass="10848">MCMHQFLFEVGKNAIETYVMIKIALSDVVLCRSKNLKWSNILKNGWKSAENYPHFRTPSASRNNNITKICEQIRNDHRFTFRRPGGKQNFSLG</sequence>
<keyword evidence="2" id="KW-1185">Reference proteome</keyword>
<dbReference type="Proteomes" id="UP000478052">
    <property type="component" value="Unassembled WGS sequence"/>
</dbReference>
<evidence type="ECO:0000313" key="1">
    <source>
        <dbReference type="EMBL" id="KAF0767593.1"/>
    </source>
</evidence>
<dbReference type="EMBL" id="VUJU01000933">
    <property type="protein sequence ID" value="KAF0767593.1"/>
    <property type="molecule type" value="Genomic_DNA"/>
</dbReference>
<accession>A0A6G0Z9V8</accession>
<evidence type="ECO:0000313" key="2">
    <source>
        <dbReference type="Proteomes" id="UP000478052"/>
    </source>
</evidence>
<organism evidence="1 2">
    <name type="scientific">Aphis craccivora</name>
    <name type="common">Cowpea aphid</name>
    <dbReference type="NCBI Taxonomy" id="307492"/>
    <lineage>
        <taxon>Eukaryota</taxon>
        <taxon>Metazoa</taxon>
        <taxon>Ecdysozoa</taxon>
        <taxon>Arthropoda</taxon>
        <taxon>Hexapoda</taxon>
        <taxon>Insecta</taxon>
        <taxon>Pterygota</taxon>
        <taxon>Neoptera</taxon>
        <taxon>Paraneoptera</taxon>
        <taxon>Hemiptera</taxon>
        <taxon>Sternorrhyncha</taxon>
        <taxon>Aphidomorpha</taxon>
        <taxon>Aphidoidea</taxon>
        <taxon>Aphididae</taxon>
        <taxon>Aphidini</taxon>
        <taxon>Aphis</taxon>
        <taxon>Aphis</taxon>
    </lineage>
</organism>
<comment type="caution">
    <text evidence="1">The sequence shown here is derived from an EMBL/GenBank/DDBJ whole genome shotgun (WGS) entry which is preliminary data.</text>
</comment>
<proteinExistence type="predicted"/>
<dbReference type="AlphaFoldDB" id="A0A6G0Z9V8"/>
<gene>
    <name evidence="1" type="ORF">FWK35_00008534</name>
</gene>
<protein>
    <submittedName>
        <fullName evidence="1">Protein GVQW3-like</fullName>
    </submittedName>
</protein>